<evidence type="ECO:0000256" key="1">
    <source>
        <dbReference type="ARBA" id="ARBA00022729"/>
    </source>
</evidence>
<gene>
    <name evidence="5" type="primary">FCRLA</name>
    <name evidence="5" type="ORF">EYF80_056382</name>
</gene>
<evidence type="ECO:0000259" key="4">
    <source>
        <dbReference type="PROSITE" id="PS50835"/>
    </source>
</evidence>
<dbReference type="AlphaFoldDB" id="A0A4Z2EWX3"/>
<protein>
    <submittedName>
        <fullName evidence="5">Fc receptor-like A</fullName>
    </submittedName>
</protein>
<dbReference type="InterPro" id="IPR003599">
    <property type="entry name" value="Ig_sub"/>
</dbReference>
<dbReference type="InterPro" id="IPR013783">
    <property type="entry name" value="Ig-like_fold"/>
</dbReference>
<evidence type="ECO:0000256" key="2">
    <source>
        <dbReference type="ARBA" id="ARBA00023157"/>
    </source>
</evidence>
<keyword evidence="3" id="KW-0472">Membrane</keyword>
<organism evidence="5 6">
    <name type="scientific">Liparis tanakae</name>
    <name type="common">Tanaka's snailfish</name>
    <dbReference type="NCBI Taxonomy" id="230148"/>
    <lineage>
        <taxon>Eukaryota</taxon>
        <taxon>Metazoa</taxon>
        <taxon>Chordata</taxon>
        <taxon>Craniata</taxon>
        <taxon>Vertebrata</taxon>
        <taxon>Euteleostomi</taxon>
        <taxon>Actinopterygii</taxon>
        <taxon>Neopterygii</taxon>
        <taxon>Teleostei</taxon>
        <taxon>Neoteleostei</taxon>
        <taxon>Acanthomorphata</taxon>
        <taxon>Eupercaria</taxon>
        <taxon>Perciformes</taxon>
        <taxon>Cottioidei</taxon>
        <taxon>Cottales</taxon>
        <taxon>Liparidae</taxon>
        <taxon>Liparis</taxon>
    </lineage>
</organism>
<dbReference type="InterPro" id="IPR003598">
    <property type="entry name" value="Ig_sub2"/>
</dbReference>
<dbReference type="Gene3D" id="2.60.40.10">
    <property type="entry name" value="Immunoglobulins"/>
    <property type="match status" value="1"/>
</dbReference>
<dbReference type="Proteomes" id="UP000314294">
    <property type="component" value="Unassembled WGS sequence"/>
</dbReference>
<keyword evidence="1" id="KW-0732">Signal</keyword>
<dbReference type="SMART" id="SM00409">
    <property type="entry name" value="IG"/>
    <property type="match status" value="1"/>
</dbReference>
<proteinExistence type="predicted"/>
<accession>A0A4Z2EWX3</accession>
<dbReference type="InterPro" id="IPR007110">
    <property type="entry name" value="Ig-like_dom"/>
</dbReference>
<keyword evidence="2" id="KW-1015">Disulfide bond</keyword>
<sequence length="206" mass="22949">MKQLDEFTWGRSSGSLQEMLCGGAVVLKAPASPVTEGDKVVLSCQSWTGSHSKTTFFKDGAEVAANGSSPSDGGARMTIENVTRADEGYYRCASGEMQSPDIWLSVRPDPGEPSGFMRIHRRPREARPWTWLLVSLLLVPLFLVPLAVWMARHPRCRTLCTHRPSSKENLPEAELPVTDPEVTEVQWDLSWMEMSDLLDTRTFPEA</sequence>
<evidence type="ECO:0000313" key="6">
    <source>
        <dbReference type="Proteomes" id="UP000314294"/>
    </source>
</evidence>
<dbReference type="SMART" id="SM00408">
    <property type="entry name" value="IGc2"/>
    <property type="match status" value="1"/>
</dbReference>
<dbReference type="PROSITE" id="PS50835">
    <property type="entry name" value="IG_LIKE"/>
    <property type="match status" value="1"/>
</dbReference>
<feature type="transmembrane region" description="Helical" evidence="3">
    <location>
        <begin position="129"/>
        <end position="151"/>
    </location>
</feature>
<evidence type="ECO:0000313" key="5">
    <source>
        <dbReference type="EMBL" id="TNN33456.1"/>
    </source>
</evidence>
<dbReference type="PANTHER" id="PTHR11481">
    <property type="entry name" value="IMMUNOGLOBULIN FC RECEPTOR"/>
    <property type="match status" value="1"/>
</dbReference>
<feature type="domain" description="Ig-like" evidence="4">
    <location>
        <begin position="23"/>
        <end position="92"/>
    </location>
</feature>
<dbReference type="OrthoDB" id="8941709at2759"/>
<keyword evidence="3" id="KW-0812">Transmembrane</keyword>
<dbReference type="GO" id="GO:0007166">
    <property type="term" value="P:cell surface receptor signaling pathway"/>
    <property type="evidence" value="ECO:0007669"/>
    <property type="project" value="TreeGrafter"/>
</dbReference>
<dbReference type="Pfam" id="PF13927">
    <property type="entry name" value="Ig_3"/>
    <property type="match status" value="1"/>
</dbReference>
<dbReference type="InterPro" id="IPR050488">
    <property type="entry name" value="Ig_Fc_receptor"/>
</dbReference>
<keyword evidence="3" id="KW-1133">Transmembrane helix</keyword>
<name>A0A4Z2EWX3_9TELE</name>
<reference evidence="5 6" key="1">
    <citation type="submission" date="2019-03" db="EMBL/GenBank/DDBJ databases">
        <title>First draft genome of Liparis tanakae, snailfish: a comprehensive survey of snailfish specific genes.</title>
        <authorList>
            <person name="Kim W."/>
            <person name="Song I."/>
            <person name="Jeong J.-H."/>
            <person name="Kim D."/>
            <person name="Kim S."/>
            <person name="Ryu S."/>
            <person name="Song J.Y."/>
            <person name="Lee S.K."/>
        </authorList>
    </citation>
    <scope>NUCLEOTIDE SEQUENCE [LARGE SCALE GENOMIC DNA]</scope>
    <source>
        <tissue evidence="5">Muscle</tissue>
    </source>
</reference>
<dbReference type="InterPro" id="IPR036179">
    <property type="entry name" value="Ig-like_dom_sf"/>
</dbReference>
<dbReference type="EMBL" id="SRLO01002239">
    <property type="protein sequence ID" value="TNN33456.1"/>
    <property type="molecule type" value="Genomic_DNA"/>
</dbReference>
<dbReference type="PANTHER" id="PTHR11481:SF64">
    <property type="entry name" value="FC RECEPTOR-LIKE PROTEIN 4"/>
    <property type="match status" value="1"/>
</dbReference>
<keyword evidence="6" id="KW-1185">Reference proteome</keyword>
<dbReference type="GO" id="GO:0006955">
    <property type="term" value="P:immune response"/>
    <property type="evidence" value="ECO:0007669"/>
    <property type="project" value="TreeGrafter"/>
</dbReference>
<keyword evidence="5" id="KW-0675">Receptor</keyword>
<comment type="caution">
    <text evidence="5">The sequence shown here is derived from an EMBL/GenBank/DDBJ whole genome shotgun (WGS) entry which is preliminary data.</text>
</comment>
<dbReference type="GO" id="GO:0009897">
    <property type="term" value="C:external side of plasma membrane"/>
    <property type="evidence" value="ECO:0007669"/>
    <property type="project" value="TreeGrafter"/>
</dbReference>
<dbReference type="SUPFAM" id="SSF48726">
    <property type="entry name" value="Immunoglobulin"/>
    <property type="match status" value="1"/>
</dbReference>
<dbReference type="GO" id="GO:0004888">
    <property type="term" value="F:transmembrane signaling receptor activity"/>
    <property type="evidence" value="ECO:0007669"/>
    <property type="project" value="TreeGrafter"/>
</dbReference>
<evidence type="ECO:0000256" key="3">
    <source>
        <dbReference type="SAM" id="Phobius"/>
    </source>
</evidence>